<dbReference type="FunFam" id="1.10.472.10:FF:000001">
    <property type="entry name" value="G2/mitotic-specific cyclin"/>
    <property type="match status" value="1"/>
</dbReference>
<comment type="similarity">
    <text evidence="4">Belongs to the cyclin family.</text>
</comment>
<feature type="domain" description="Cyclin-like" evidence="6">
    <location>
        <begin position="286"/>
        <end position="373"/>
    </location>
</feature>
<dbReference type="CDD" id="cd20512">
    <property type="entry name" value="CYCLIN_CLBs_yeast_rpt2"/>
    <property type="match status" value="1"/>
</dbReference>
<dbReference type="PIRSF" id="PIRSF001771">
    <property type="entry name" value="Cyclin_A_B_D_E"/>
    <property type="match status" value="1"/>
</dbReference>
<protein>
    <submittedName>
        <fullName evidence="8">ZYBA0S08-04082g1_1</fullName>
    </submittedName>
</protein>
<feature type="region of interest" description="Disordered" evidence="5">
    <location>
        <begin position="1"/>
        <end position="31"/>
    </location>
</feature>
<dbReference type="Gene3D" id="1.10.472.10">
    <property type="entry name" value="Cyclin-like"/>
    <property type="match status" value="2"/>
</dbReference>
<evidence type="ECO:0000256" key="3">
    <source>
        <dbReference type="ARBA" id="ARBA00023306"/>
    </source>
</evidence>
<evidence type="ECO:0000256" key="4">
    <source>
        <dbReference type="RuleBase" id="RU000383"/>
    </source>
</evidence>
<evidence type="ECO:0000256" key="5">
    <source>
        <dbReference type="SAM" id="MobiDB-lite"/>
    </source>
</evidence>
<dbReference type="InterPro" id="IPR006671">
    <property type="entry name" value="Cyclin_N"/>
</dbReference>
<keyword evidence="3" id="KW-0131">Cell cycle</keyword>
<dbReference type="GO" id="GO:0016538">
    <property type="term" value="F:cyclin-dependent protein serine/threonine kinase regulator activity"/>
    <property type="evidence" value="ECO:0007669"/>
    <property type="project" value="InterPro"/>
</dbReference>
<feature type="domain" description="Cyclin C-terminal" evidence="7">
    <location>
        <begin position="282"/>
        <end position="403"/>
    </location>
</feature>
<dbReference type="GO" id="GO:0051301">
    <property type="term" value="P:cell division"/>
    <property type="evidence" value="ECO:0007669"/>
    <property type="project" value="UniProtKB-KW"/>
</dbReference>
<sequence length="420" mass="48262">MGNNTNSGSNIAKRALSENTENANAADLKEKNRLAMLKRSNTATPDVTVSTPQANAMTPMVRSRRALTEVPVNHQRQQLQEKQDRLQVAKVRGEHSDLSLAATSRKRNVYRDEDVGEKSVKKAKTALQIQWKDLDHEEKTDICMVTEYTDEIFEHLYRRELETLPTHNYLTDADSAYHLRPSMRAILVDWLVEVHEKFQCYPETLFLTINIMDRFLSKNKVTLSKLQLLAVTSLFIAAKFEEVNLPKLSDYAYITDGAASKQDIKSAEMFMLTSLSFDIGWPNPMNFLRRISKADSYDFQTRCMGKFLLEYAMCSHKFVEIKPSLIAAMSMFVARKIAGRQEPVWDETFQHYSGDIDALHDADFLALCKELVHEIACPQTKLDSLILKFKKPKFGAIYYKVHDWCHEQVENDRLDSLFSL</sequence>
<dbReference type="Pfam" id="PF02984">
    <property type="entry name" value="Cyclin_C"/>
    <property type="match status" value="1"/>
</dbReference>
<organism evidence="8 9">
    <name type="scientific">Zygosaccharomyces bailii (strain CLIB 213 / ATCC 58445 / CBS 680 / BCRC 21525 / NBRC 1098 / NCYC 1416 / NRRL Y-2227)</name>
    <dbReference type="NCBI Taxonomy" id="1333698"/>
    <lineage>
        <taxon>Eukaryota</taxon>
        <taxon>Fungi</taxon>
        <taxon>Dikarya</taxon>
        <taxon>Ascomycota</taxon>
        <taxon>Saccharomycotina</taxon>
        <taxon>Saccharomycetes</taxon>
        <taxon>Saccharomycetales</taxon>
        <taxon>Saccharomycetaceae</taxon>
        <taxon>Zygosaccharomyces</taxon>
    </lineage>
</organism>
<keyword evidence="1" id="KW-0132">Cell division</keyword>
<proteinExistence type="inferred from homology"/>
<evidence type="ECO:0000256" key="1">
    <source>
        <dbReference type="ARBA" id="ARBA00022618"/>
    </source>
</evidence>
<dbReference type="InterPro" id="IPR036915">
    <property type="entry name" value="Cyclin-like_sf"/>
</dbReference>
<dbReference type="OrthoDB" id="5590282at2759"/>
<accession>A0A8J2T9K5</accession>
<evidence type="ECO:0000313" key="9">
    <source>
        <dbReference type="Proteomes" id="UP000019375"/>
    </source>
</evidence>
<dbReference type="SMART" id="SM00385">
    <property type="entry name" value="CYCLIN"/>
    <property type="match status" value="2"/>
</dbReference>
<reference evidence="9" key="1">
    <citation type="journal article" date="2013" name="Genome Announc.">
        <title>Genome sequence of the food spoilage yeast Zygosaccharomyces bailii CLIB 213(T).</title>
        <authorList>
            <person name="Galeote V."/>
            <person name="Bigey F."/>
            <person name="Devillers H."/>
            <person name="Neuveglise C."/>
            <person name="Dequin S."/>
        </authorList>
    </citation>
    <scope>NUCLEOTIDE SEQUENCE [LARGE SCALE GENOMIC DNA]</scope>
    <source>
        <strain evidence="9">CLIB 213 / ATCC 58445 / CBS 680 / CCRC 21525 / NBRC 1098 / NCYC 1416 / NRRL Y-2227</strain>
    </source>
</reference>
<evidence type="ECO:0000259" key="7">
    <source>
        <dbReference type="SMART" id="SM01332"/>
    </source>
</evidence>
<evidence type="ECO:0000259" key="6">
    <source>
        <dbReference type="SMART" id="SM00385"/>
    </source>
</evidence>
<dbReference type="SMART" id="SM01332">
    <property type="entry name" value="Cyclin_C"/>
    <property type="match status" value="1"/>
</dbReference>
<dbReference type="InterPro" id="IPR013763">
    <property type="entry name" value="Cyclin-like_dom"/>
</dbReference>
<evidence type="ECO:0000313" key="8">
    <source>
        <dbReference type="EMBL" id="CDF90828.1"/>
    </source>
</evidence>
<dbReference type="GO" id="GO:0044772">
    <property type="term" value="P:mitotic cell cycle phase transition"/>
    <property type="evidence" value="ECO:0007669"/>
    <property type="project" value="InterPro"/>
</dbReference>
<dbReference type="InterPro" id="IPR039361">
    <property type="entry name" value="Cyclin"/>
</dbReference>
<feature type="compositionally biased region" description="Polar residues" evidence="5">
    <location>
        <begin position="1"/>
        <end position="10"/>
    </location>
</feature>
<dbReference type="InterPro" id="IPR004367">
    <property type="entry name" value="Cyclin_C-dom"/>
</dbReference>
<dbReference type="PANTHER" id="PTHR10177">
    <property type="entry name" value="CYCLINS"/>
    <property type="match status" value="1"/>
</dbReference>
<dbReference type="PROSITE" id="PS00292">
    <property type="entry name" value="CYCLINS"/>
    <property type="match status" value="1"/>
</dbReference>
<name>A0A8J2T9K5_ZYGB2</name>
<dbReference type="InterPro" id="IPR046965">
    <property type="entry name" value="Cyclin_A/B-like"/>
</dbReference>
<feature type="domain" description="Cyclin-like" evidence="6">
    <location>
        <begin position="189"/>
        <end position="273"/>
    </location>
</feature>
<keyword evidence="2 4" id="KW-0195">Cyclin</keyword>
<dbReference type="Pfam" id="PF00134">
    <property type="entry name" value="Cyclin_N"/>
    <property type="match status" value="1"/>
</dbReference>
<dbReference type="Proteomes" id="UP000019375">
    <property type="component" value="Unassembled WGS sequence"/>
</dbReference>
<dbReference type="SUPFAM" id="SSF47954">
    <property type="entry name" value="Cyclin-like"/>
    <property type="match status" value="2"/>
</dbReference>
<dbReference type="EMBL" id="HG316461">
    <property type="protein sequence ID" value="CDF90828.1"/>
    <property type="molecule type" value="Genomic_DNA"/>
</dbReference>
<evidence type="ECO:0000256" key="2">
    <source>
        <dbReference type="ARBA" id="ARBA00023127"/>
    </source>
</evidence>
<gene>
    <name evidence="8" type="ORF">BN860_04082g</name>
</gene>
<dbReference type="AlphaFoldDB" id="A0A8J2T9K5"/>
<keyword evidence="9" id="KW-1185">Reference proteome</keyword>
<dbReference type="InterPro" id="IPR048258">
    <property type="entry name" value="Cyclins_cyclin-box"/>
</dbReference>